<dbReference type="EMBL" id="CP008874">
    <property type="protein sequence ID" value="AKH97730.1"/>
    <property type="molecule type" value="Genomic_DNA"/>
</dbReference>
<protein>
    <submittedName>
        <fullName evidence="4">CBS domain-containing protein</fullName>
    </submittedName>
</protein>
<dbReference type="HOGENOM" id="CLU_040681_12_2_2"/>
<dbReference type="OrthoDB" id="43333at2157"/>
<evidence type="ECO:0000259" key="3">
    <source>
        <dbReference type="PROSITE" id="PS51371"/>
    </source>
</evidence>
<dbReference type="PROSITE" id="PS51371">
    <property type="entry name" value="CBS"/>
    <property type="match status" value="2"/>
</dbReference>
<keyword evidence="1 2" id="KW-0129">CBS domain</keyword>
<dbReference type="KEGG" id="hsu:HLASF_1243"/>
<evidence type="ECO:0000313" key="7">
    <source>
        <dbReference type="Proteomes" id="UP000069906"/>
    </source>
</evidence>
<keyword evidence="7" id="KW-1185">Reference proteome</keyword>
<dbReference type="STRING" id="1604004.HLASA_1231"/>
<dbReference type="PANTHER" id="PTHR43080:SF2">
    <property type="entry name" value="CBS DOMAIN-CONTAINING PROTEIN"/>
    <property type="match status" value="1"/>
</dbReference>
<sequence>MPPLVEDLMADDPIAIGVDASVRDAGTRLYEAAVGSLIVTSEKDVPVGIVTSTDVFRVMAETDASLSEISVSEYMSRPLLTVEADAPIRRAVRRMNEEEVEQLAIVEDYDVIGVLSRGDVIDAYEDLIKAAHVAERQPES</sequence>
<reference evidence="5 6" key="3">
    <citation type="journal article" date="2016" name="Stand. Genomic Sci.">
        <title>Complete genome sequence of 'Halanaeroarchaeum sulfurireducens' M27-SA2, a sulfur-reducing and acetate-oxidizing haloarchaeon from the deep-sea hypersaline anoxic lake Medee.</title>
        <authorList>
            <person name="Messina E."/>
            <person name="Sorokin D.Y."/>
            <person name="Kublanov I.V."/>
            <person name="Toshchakov S."/>
            <person name="Lopatina A."/>
            <person name="Arcadi E."/>
            <person name="Smedile F."/>
            <person name="La Spada G."/>
            <person name="La Cono V."/>
            <person name="Yakimov M.M."/>
        </authorList>
    </citation>
    <scope>NUCLEOTIDE SEQUENCE [LARGE SCALE GENOMIC DNA]</scope>
    <source>
        <strain evidence="5 6">M27-SA2</strain>
    </source>
</reference>
<dbReference type="SMART" id="SM00116">
    <property type="entry name" value="CBS"/>
    <property type="match status" value="2"/>
</dbReference>
<evidence type="ECO:0000256" key="2">
    <source>
        <dbReference type="PROSITE-ProRule" id="PRU00703"/>
    </source>
</evidence>
<dbReference type="KEGG" id="hsf:HLASA_1231"/>
<dbReference type="EMBL" id="CP011564">
    <property type="protein sequence ID" value="ALG82125.1"/>
    <property type="molecule type" value="Genomic_DNA"/>
</dbReference>
<dbReference type="SUPFAM" id="SSF54631">
    <property type="entry name" value="CBS-domain pair"/>
    <property type="match status" value="1"/>
</dbReference>
<proteinExistence type="predicted"/>
<dbReference type="Proteomes" id="UP000060390">
    <property type="component" value="Chromosome"/>
</dbReference>
<gene>
    <name evidence="4" type="primary">cbs2</name>
    <name evidence="5" type="ORF">HLASA_1231</name>
    <name evidence="4" type="ORF">HLASF_1243</name>
</gene>
<feature type="domain" description="CBS" evidence="3">
    <location>
        <begin position="9"/>
        <end position="65"/>
    </location>
</feature>
<dbReference type="GeneID" id="26010578"/>
<organism evidence="4 7">
    <name type="scientific">Halanaeroarchaeum sulfurireducens</name>
    <dbReference type="NCBI Taxonomy" id="1604004"/>
    <lineage>
        <taxon>Archaea</taxon>
        <taxon>Methanobacteriati</taxon>
        <taxon>Methanobacteriota</taxon>
        <taxon>Stenosarchaea group</taxon>
        <taxon>Halobacteria</taxon>
        <taxon>Halobacteriales</taxon>
        <taxon>Halobacteriaceae</taxon>
        <taxon>Halanaeroarchaeum</taxon>
    </lineage>
</organism>
<dbReference type="InterPro" id="IPR000644">
    <property type="entry name" value="CBS_dom"/>
</dbReference>
<reference evidence="4 7" key="1">
    <citation type="journal article" date="2015" name="ISME J.">
        <title>Elemental sulfur and acetate can support life of a novel strictly anaerobic haloarchaeon.</title>
        <authorList>
            <person name="Sorokin D.Y."/>
            <person name="Kublanov I.V."/>
            <person name="Gavrilov S.N."/>
            <person name="Rojo D."/>
            <person name="Roman P."/>
            <person name="Golyshin P.N."/>
            <person name="Slepak V.Z."/>
            <person name="Smedile F."/>
            <person name="Ferrer M."/>
            <person name="Messina E."/>
            <person name="La Cono V."/>
            <person name="Yakimov M.M."/>
        </authorList>
    </citation>
    <scope>NUCLEOTIDE SEQUENCE [LARGE SCALE GENOMIC DNA]</scope>
    <source>
        <strain evidence="4 7">HSR2</strain>
    </source>
</reference>
<accession>A0A0F7PC48</accession>
<dbReference type="Gene3D" id="3.10.580.10">
    <property type="entry name" value="CBS-domain"/>
    <property type="match status" value="1"/>
</dbReference>
<evidence type="ECO:0000313" key="6">
    <source>
        <dbReference type="Proteomes" id="UP000060390"/>
    </source>
</evidence>
<dbReference type="InterPro" id="IPR051257">
    <property type="entry name" value="Diverse_CBS-Domain"/>
</dbReference>
<dbReference type="Proteomes" id="UP000069906">
    <property type="component" value="Chromosome"/>
</dbReference>
<evidence type="ECO:0000256" key="1">
    <source>
        <dbReference type="ARBA" id="ARBA00023122"/>
    </source>
</evidence>
<dbReference type="Pfam" id="PF00571">
    <property type="entry name" value="CBS"/>
    <property type="match status" value="2"/>
</dbReference>
<dbReference type="AlphaFoldDB" id="A0A0F7PC48"/>
<evidence type="ECO:0000313" key="5">
    <source>
        <dbReference type="EMBL" id="ALG82125.1"/>
    </source>
</evidence>
<evidence type="ECO:0000313" key="4">
    <source>
        <dbReference type="EMBL" id="AKH97730.1"/>
    </source>
</evidence>
<name>A0A0F7PC48_9EURY</name>
<dbReference type="PANTHER" id="PTHR43080">
    <property type="entry name" value="CBS DOMAIN-CONTAINING PROTEIN CBSX3, MITOCHONDRIAL"/>
    <property type="match status" value="1"/>
</dbReference>
<dbReference type="RefSeq" id="WP_050048453.1">
    <property type="nucleotide sequence ID" value="NZ_CP008874.1"/>
</dbReference>
<reference evidence="6" key="2">
    <citation type="submission" date="2015-05" db="EMBL/GenBank/DDBJ databases">
        <title>Complete genome sequence of Halanaeroarchaeum sulfurireducens type strain M27-SA2, a sulfate-reducer haloarchaeon from marine anoxic lake Medee.</title>
        <authorList>
            <person name="Messina E."/>
            <person name="Kublanov I.V."/>
            <person name="Toshchakov S."/>
            <person name="Arcadi E."/>
            <person name="La Spada G."/>
            <person name="La Cono V."/>
            <person name="Yakimov M.M."/>
        </authorList>
    </citation>
    <scope>NUCLEOTIDE SEQUENCE [LARGE SCALE GENOMIC DNA]</scope>
    <source>
        <strain evidence="6">M27-SA2</strain>
    </source>
</reference>
<dbReference type="InterPro" id="IPR046342">
    <property type="entry name" value="CBS_dom_sf"/>
</dbReference>
<feature type="domain" description="CBS" evidence="3">
    <location>
        <begin position="75"/>
        <end position="135"/>
    </location>
</feature>